<dbReference type="PANTHER" id="PTHR23077">
    <property type="entry name" value="AAA-FAMILY ATPASE"/>
    <property type="match status" value="1"/>
</dbReference>
<feature type="compositionally biased region" description="Pro residues" evidence="2">
    <location>
        <begin position="678"/>
        <end position="691"/>
    </location>
</feature>
<dbReference type="eggNOG" id="COG1222">
    <property type="taxonomic scope" value="Bacteria"/>
</dbReference>
<dbReference type="GO" id="GO:0016887">
    <property type="term" value="F:ATP hydrolysis activity"/>
    <property type="evidence" value="ECO:0007669"/>
    <property type="project" value="InterPro"/>
</dbReference>
<dbReference type="InterPro" id="IPR003959">
    <property type="entry name" value="ATPase_AAA_core"/>
</dbReference>
<dbReference type="InterPro" id="IPR027417">
    <property type="entry name" value="P-loop_NTPase"/>
</dbReference>
<feature type="region of interest" description="Disordered" evidence="2">
    <location>
        <begin position="662"/>
        <end position="691"/>
    </location>
</feature>
<dbReference type="Gene3D" id="3.40.50.300">
    <property type="entry name" value="P-loop containing nucleotide triphosphate hydrolases"/>
    <property type="match status" value="1"/>
</dbReference>
<dbReference type="HOGENOM" id="CLU_022528_0_0_7"/>
<proteinExistence type="inferred from homology"/>
<evidence type="ECO:0000256" key="2">
    <source>
        <dbReference type="SAM" id="MobiDB-lite"/>
    </source>
</evidence>
<dbReference type="Proteomes" id="UP000001880">
    <property type="component" value="Chromosome"/>
</dbReference>
<dbReference type="OrthoDB" id="9809379at2"/>
<dbReference type="AlphaFoldDB" id="D0LHH3"/>
<keyword evidence="5" id="KW-1185">Reference proteome</keyword>
<dbReference type="Gene3D" id="1.10.8.60">
    <property type="match status" value="1"/>
</dbReference>
<dbReference type="STRING" id="502025.Hoch_0194"/>
<comment type="similarity">
    <text evidence="1">Belongs to the AAA ATPase family.</text>
</comment>
<keyword evidence="1" id="KW-0547">Nucleotide-binding</keyword>
<evidence type="ECO:0000256" key="1">
    <source>
        <dbReference type="RuleBase" id="RU003651"/>
    </source>
</evidence>
<accession>D0LHH3</accession>
<organism evidence="4 5">
    <name type="scientific">Haliangium ochraceum (strain DSM 14365 / JCM 11303 / SMP-2)</name>
    <dbReference type="NCBI Taxonomy" id="502025"/>
    <lineage>
        <taxon>Bacteria</taxon>
        <taxon>Pseudomonadati</taxon>
        <taxon>Myxococcota</taxon>
        <taxon>Polyangia</taxon>
        <taxon>Haliangiales</taxon>
        <taxon>Kofleriaceae</taxon>
        <taxon>Haliangium</taxon>
    </lineage>
</organism>
<dbReference type="InterPro" id="IPR003960">
    <property type="entry name" value="ATPase_AAA_CS"/>
</dbReference>
<reference evidence="4 5" key="1">
    <citation type="journal article" date="2010" name="Stand. Genomic Sci.">
        <title>Complete genome sequence of Haliangium ochraceum type strain (SMP-2).</title>
        <authorList>
            <consortium name="US DOE Joint Genome Institute (JGI-PGF)"/>
            <person name="Ivanova N."/>
            <person name="Daum C."/>
            <person name="Lang E."/>
            <person name="Abt B."/>
            <person name="Kopitz M."/>
            <person name="Saunders E."/>
            <person name="Lapidus A."/>
            <person name="Lucas S."/>
            <person name="Glavina Del Rio T."/>
            <person name="Nolan M."/>
            <person name="Tice H."/>
            <person name="Copeland A."/>
            <person name="Cheng J.F."/>
            <person name="Chen F."/>
            <person name="Bruce D."/>
            <person name="Goodwin L."/>
            <person name="Pitluck S."/>
            <person name="Mavromatis K."/>
            <person name="Pati A."/>
            <person name="Mikhailova N."/>
            <person name="Chen A."/>
            <person name="Palaniappan K."/>
            <person name="Land M."/>
            <person name="Hauser L."/>
            <person name="Chang Y.J."/>
            <person name="Jeffries C.D."/>
            <person name="Detter J.C."/>
            <person name="Brettin T."/>
            <person name="Rohde M."/>
            <person name="Goker M."/>
            <person name="Bristow J."/>
            <person name="Markowitz V."/>
            <person name="Eisen J.A."/>
            <person name="Hugenholtz P."/>
            <person name="Kyrpides N.C."/>
            <person name="Klenk H.P."/>
        </authorList>
    </citation>
    <scope>NUCLEOTIDE SEQUENCE [LARGE SCALE GENOMIC DNA]</scope>
    <source>
        <strain evidence="5">DSM 14365 / CIP 107738 / JCM 11303 / AJ 13395 / SMP-2</strain>
    </source>
</reference>
<dbReference type="SUPFAM" id="SSF52540">
    <property type="entry name" value="P-loop containing nucleoside triphosphate hydrolases"/>
    <property type="match status" value="1"/>
</dbReference>
<keyword evidence="1" id="KW-0067">ATP-binding</keyword>
<dbReference type="PROSITE" id="PS00674">
    <property type="entry name" value="AAA"/>
    <property type="match status" value="1"/>
</dbReference>
<feature type="compositionally biased region" description="Low complexity" evidence="2">
    <location>
        <begin position="203"/>
        <end position="216"/>
    </location>
</feature>
<dbReference type="RefSeq" id="WP_012825462.1">
    <property type="nucleotide sequence ID" value="NC_013440.1"/>
</dbReference>
<evidence type="ECO:0000313" key="4">
    <source>
        <dbReference type="EMBL" id="ACY12835.1"/>
    </source>
</evidence>
<evidence type="ECO:0000313" key="5">
    <source>
        <dbReference type="Proteomes" id="UP000001880"/>
    </source>
</evidence>
<dbReference type="EMBL" id="CP001804">
    <property type="protein sequence ID" value="ACY12835.1"/>
    <property type="molecule type" value="Genomic_DNA"/>
</dbReference>
<name>D0LHH3_HALO1</name>
<dbReference type="InterPro" id="IPR003593">
    <property type="entry name" value="AAA+_ATPase"/>
</dbReference>
<dbReference type="GO" id="GO:0005524">
    <property type="term" value="F:ATP binding"/>
    <property type="evidence" value="ECO:0007669"/>
    <property type="project" value="UniProtKB-KW"/>
</dbReference>
<sequence>MRPRVDLCPLGGVRAVQNLRDQSLVLMGDGDDLRSLLERVPALSLAPLDSATLATALAELRLEVHDIDELDADTPLYRPPLAGATQAPGAGLARAESVAAIRPVQVASATEDAAVASARPAAAPPVLRAAAPGAAARADGPHPDTVSEDDAVAVAYGDAIEEIASYLRAGLSVLVLCDKLVVRHLWPRIVRAAVREPLHLDPSSAQTTATAMSSASELGPELSPASNRPAQLDRLRDMLASMKRGQVMVLPHLDLLGAGGERGLSNEARTLARVLYEWPDRLLLGFADHSLPLAPVIAERFAIRPELRGVPREVPAAEGARQVLGRAMLTAEEAAHFADYDAGALFKNVAGLNPVRLRHAVAYAVHQARARGHDSERPAPSKLLIDAIRAFKIQTSSSFEIPEVRMDDIGGYSEVKRTLGRAIDLIGGAWQLPDEALRSALIPRGFLLHGPPGTGKTLFAKAVAHRLDAAIRVVSGPEVTDMFVGESERNLREIFAEARRNAPSVLVFDEFDAIAASRSGRADGGSRAGNAMVAQILTEMDGFRPDVPMLIIGTTNRLELIDEALLRPSRFQAISVGLPDLDARRQIAAIHAARFHIQVAPEQLQHLAAISTGMNGDQLSAVFRDACLGLHCQRPPIAFDNARMKALVDALRVDPRRRRDGVHSKLDILASKEVPTSPDAPSPPPPADAAE</sequence>
<dbReference type="Pfam" id="PF00004">
    <property type="entry name" value="AAA"/>
    <property type="match status" value="1"/>
</dbReference>
<gene>
    <name evidence="4" type="ordered locus">Hoch_0194</name>
</gene>
<evidence type="ECO:0000259" key="3">
    <source>
        <dbReference type="SMART" id="SM00382"/>
    </source>
</evidence>
<protein>
    <submittedName>
        <fullName evidence="4">AAA ATPase central domain protein</fullName>
    </submittedName>
</protein>
<dbReference type="KEGG" id="hoh:Hoch_0194"/>
<feature type="region of interest" description="Disordered" evidence="2">
    <location>
        <begin position="202"/>
        <end position="228"/>
    </location>
</feature>
<dbReference type="PANTHER" id="PTHR23077:SF198">
    <property type="entry name" value="ATP-DEPENDENT ZINC METALLOPROTEASE FTSH"/>
    <property type="match status" value="1"/>
</dbReference>
<dbReference type="InterPro" id="IPR050168">
    <property type="entry name" value="AAA_ATPase_domain"/>
</dbReference>
<dbReference type="SMART" id="SM00382">
    <property type="entry name" value="AAA"/>
    <property type="match status" value="1"/>
</dbReference>
<feature type="domain" description="AAA+ ATPase" evidence="3">
    <location>
        <begin position="442"/>
        <end position="580"/>
    </location>
</feature>